<name>A0A7I7WSU5_MYCGU</name>
<feature type="domain" description="Acyl-CoA dehydrogenase/oxidase N-terminal" evidence="7">
    <location>
        <begin position="6"/>
        <end position="100"/>
    </location>
</feature>
<organism evidence="8 9">
    <name type="scientific">Mycolicibacterium gadium</name>
    <name type="common">Mycobacterium gadium</name>
    <dbReference type="NCBI Taxonomy" id="1794"/>
    <lineage>
        <taxon>Bacteria</taxon>
        <taxon>Bacillati</taxon>
        <taxon>Actinomycetota</taxon>
        <taxon>Actinomycetes</taxon>
        <taxon>Mycobacteriales</taxon>
        <taxon>Mycobacteriaceae</taxon>
        <taxon>Mycolicibacterium</taxon>
    </lineage>
</organism>
<accession>A0A7I7WSU5</accession>
<dbReference type="InterPro" id="IPR037069">
    <property type="entry name" value="AcylCoA_DH/ox_N_sf"/>
</dbReference>
<keyword evidence="4" id="KW-0274">FAD</keyword>
<keyword evidence="5" id="KW-0560">Oxidoreductase</keyword>
<evidence type="ECO:0000256" key="1">
    <source>
        <dbReference type="ARBA" id="ARBA00001974"/>
    </source>
</evidence>
<dbReference type="Gene3D" id="1.20.140.10">
    <property type="entry name" value="Butyryl-CoA Dehydrogenase, subunit A, domain 3"/>
    <property type="match status" value="1"/>
</dbReference>
<dbReference type="Pfam" id="PF02771">
    <property type="entry name" value="Acyl-CoA_dh_N"/>
    <property type="match status" value="1"/>
</dbReference>
<dbReference type="AlphaFoldDB" id="A0A7I7WSU5"/>
<dbReference type="EMBL" id="AP022608">
    <property type="protein sequence ID" value="BBZ20746.1"/>
    <property type="molecule type" value="Genomic_DNA"/>
</dbReference>
<evidence type="ECO:0000259" key="6">
    <source>
        <dbReference type="Pfam" id="PF00441"/>
    </source>
</evidence>
<evidence type="ECO:0000313" key="8">
    <source>
        <dbReference type="EMBL" id="BBZ20746.1"/>
    </source>
</evidence>
<dbReference type="SUPFAM" id="SSF47203">
    <property type="entry name" value="Acyl-CoA dehydrogenase C-terminal domain-like"/>
    <property type="match status" value="1"/>
</dbReference>
<dbReference type="PANTHER" id="PTHR43884:SF20">
    <property type="entry name" value="ACYL-COA DEHYDROGENASE FADE28"/>
    <property type="match status" value="1"/>
</dbReference>
<dbReference type="SUPFAM" id="SSF56645">
    <property type="entry name" value="Acyl-CoA dehydrogenase NM domain-like"/>
    <property type="match status" value="1"/>
</dbReference>
<reference evidence="8 9" key="1">
    <citation type="journal article" date="2019" name="Emerg. Microbes Infect.">
        <title>Comprehensive subspecies identification of 175 nontuberculous mycobacteria species based on 7547 genomic profiles.</title>
        <authorList>
            <person name="Matsumoto Y."/>
            <person name="Kinjo T."/>
            <person name="Motooka D."/>
            <person name="Nabeya D."/>
            <person name="Jung N."/>
            <person name="Uechi K."/>
            <person name="Horii T."/>
            <person name="Iida T."/>
            <person name="Fujita J."/>
            <person name="Nakamura S."/>
        </authorList>
    </citation>
    <scope>NUCLEOTIDE SEQUENCE [LARGE SCALE GENOMIC DNA]</scope>
    <source>
        <strain evidence="8 9">JCM 12688</strain>
    </source>
</reference>
<evidence type="ECO:0000259" key="7">
    <source>
        <dbReference type="Pfam" id="PF02771"/>
    </source>
</evidence>
<comment type="similarity">
    <text evidence="2">Belongs to the acyl-CoA dehydrogenase family.</text>
</comment>
<dbReference type="InterPro" id="IPR009100">
    <property type="entry name" value="AcylCoA_DH/oxidase_NM_dom_sf"/>
</dbReference>
<comment type="cofactor">
    <cofactor evidence="1">
        <name>FAD</name>
        <dbReference type="ChEBI" id="CHEBI:57692"/>
    </cofactor>
</comment>
<sequence length="348" mass="36906">MFIGLTDEQELLRETMRRLADTTATSGPDDIASDDRLDTQWERLVEVGVPAFRAPATCGLEASGVETALSIEELGRSLSALPALGQAVLATELLYAAGAEKEVDLVAEGALRMAPVLKDDLSGFADSEDRGVVLDSAGATHALLALSDGNRRRLVYAAIDTASGREGLDLTRSISPLSASDLGATTSVGDPIDARRWDSAMAMALTAVAADLIGVMTGALDDAVGYAGERVQFGVKIGTFQAVQHILADSLVRLEGARSCLWHAAWAVDHLAPREALLAARTAKAYASAAGRDVVEAAMQVLGGISITWEHVAHLRLRRTLLNRRLFGDESDQYQAIADMRLTDPDLG</sequence>
<proteinExistence type="inferred from homology"/>
<dbReference type="InterPro" id="IPR009075">
    <property type="entry name" value="AcylCo_DH/oxidase_C"/>
</dbReference>
<dbReference type="PANTHER" id="PTHR43884">
    <property type="entry name" value="ACYL-COA DEHYDROGENASE"/>
    <property type="match status" value="1"/>
</dbReference>
<evidence type="ECO:0000256" key="5">
    <source>
        <dbReference type="ARBA" id="ARBA00023002"/>
    </source>
</evidence>
<dbReference type="KEGG" id="mgad:MGAD_50810"/>
<dbReference type="Proteomes" id="UP000466187">
    <property type="component" value="Chromosome"/>
</dbReference>
<protein>
    <submittedName>
        <fullName evidence="8">Acyl-CoA dehydrogenase</fullName>
    </submittedName>
</protein>
<dbReference type="GO" id="GO:0003995">
    <property type="term" value="F:acyl-CoA dehydrogenase activity"/>
    <property type="evidence" value="ECO:0007669"/>
    <property type="project" value="TreeGrafter"/>
</dbReference>
<dbReference type="Pfam" id="PF00441">
    <property type="entry name" value="Acyl-CoA_dh_1"/>
    <property type="match status" value="1"/>
</dbReference>
<evidence type="ECO:0000256" key="3">
    <source>
        <dbReference type="ARBA" id="ARBA00022630"/>
    </source>
</evidence>
<dbReference type="InterPro" id="IPR036250">
    <property type="entry name" value="AcylCo_DH-like_C"/>
</dbReference>
<feature type="domain" description="Acyl-CoA dehydrogenase/oxidase C-terminal" evidence="6">
    <location>
        <begin position="206"/>
        <end position="338"/>
    </location>
</feature>
<evidence type="ECO:0000313" key="9">
    <source>
        <dbReference type="Proteomes" id="UP000466187"/>
    </source>
</evidence>
<dbReference type="InterPro" id="IPR013786">
    <property type="entry name" value="AcylCoA_DH/ox_N"/>
</dbReference>
<evidence type="ECO:0000256" key="2">
    <source>
        <dbReference type="ARBA" id="ARBA00009347"/>
    </source>
</evidence>
<dbReference type="RefSeq" id="WP_163689481.1">
    <property type="nucleotide sequence ID" value="NZ_AP022608.1"/>
</dbReference>
<keyword evidence="3" id="KW-0285">Flavoprotein</keyword>
<dbReference type="GO" id="GO:0050660">
    <property type="term" value="F:flavin adenine dinucleotide binding"/>
    <property type="evidence" value="ECO:0007669"/>
    <property type="project" value="InterPro"/>
</dbReference>
<dbReference type="Gene3D" id="1.10.540.10">
    <property type="entry name" value="Acyl-CoA dehydrogenase/oxidase, N-terminal domain"/>
    <property type="match status" value="1"/>
</dbReference>
<gene>
    <name evidence="8" type="primary">acd_5</name>
    <name evidence="8" type="ORF">MGAD_50810</name>
</gene>
<evidence type="ECO:0000256" key="4">
    <source>
        <dbReference type="ARBA" id="ARBA00022827"/>
    </source>
</evidence>